<protein>
    <submittedName>
        <fullName evidence="2">Vacuolar protein sorting-associated protein</fullName>
    </submittedName>
</protein>
<keyword evidence="1" id="KW-1133">Transmembrane helix</keyword>
<proteinExistence type="predicted"/>
<keyword evidence="1" id="KW-0472">Membrane</keyword>
<dbReference type="EMBL" id="MN448289">
    <property type="protein sequence ID" value="QFG74571.1"/>
    <property type="molecule type" value="Genomic_DNA"/>
</dbReference>
<dbReference type="PANTHER" id="PTHR48174:SF5">
    <property type="entry name" value="VACUOLAR PROTEIN SORTING-ASSOCIATED PROTEIN 62"/>
    <property type="match status" value="1"/>
</dbReference>
<feature type="transmembrane region" description="Helical" evidence="1">
    <location>
        <begin position="364"/>
        <end position="382"/>
    </location>
</feature>
<sequence length="426" mass="48972">MYTLEQLEKICEKFKPICYLHKKEKYAPITLEAYLQTVVIRECDKDKTPSDDDNIVTNNPLVYFNDDDVVPYSADFERKNYYMVPKGYKYKNKFWKELINSSKEDQKNILKGSLNVNDLKNIPYYVEIDDETNENYIYISYCFFYGFNGAARILYSTIKIEDHFGDVENVSIRIKKPDSYSNSQIEESTIENLQIDQIYYAAHGGGELVKDNSYDKDGVRPIVYTGINSHASYKKSGVYWRIFGYGNDITEKGVKWDPTSINIISINKNAKPVGDGRTKSLEENQITTAIPKKNSDLNAYDRTSAKLNLFNFYKYLGNLGFSGALPTKGNTGSVSVGSFKGQRFPGNTGEFKEHEPQGIYFNKYIYLIIIMSLMTMKFILNIKFKNTPIKIIIGILLVYLTSSVKLTLPKVYNILLALIELYLKFK</sequence>
<evidence type="ECO:0000256" key="1">
    <source>
        <dbReference type="SAM" id="Phobius"/>
    </source>
</evidence>
<evidence type="ECO:0000313" key="2">
    <source>
        <dbReference type="EMBL" id="QFG74571.1"/>
    </source>
</evidence>
<dbReference type="Pfam" id="PF06101">
    <property type="entry name" value="Vps62"/>
    <property type="match status" value="1"/>
</dbReference>
<organism evidence="2">
    <name type="scientific">Megaviridae environmental sample</name>
    <dbReference type="NCBI Taxonomy" id="1737588"/>
    <lineage>
        <taxon>Viruses</taxon>
        <taxon>Varidnaviria</taxon>
        <taxon>Bamfordvirae</taxon>
        <taxon>Nucleocytoviricota</taxon>
        <taxon>Megaviricetes</taxon>
        <taxon>Imitervirales</taxon>
        <taxon>Mimiviridae</taxon>
        <taxon>environmental samples</taxon>
    </lineage>
</organism>
<feature type="transmembrane region" description="Helical" evidence="1">
    <location>
        <begin position="389"/>
        <end position="408"/>
    </location>
</feature>
<reference evidence="2" key="1">
    <citation type="journal article" date="2019" name="Philos. Trans. R. Soc. Lond., B, Biol. Sci.">
        <title>Targeted metagenomic recovery of four divergent viruses reveals shared and distinctive characteristics of giant viruses of marine eukaryotes.</title>
        <authorList>
            <person name="Needham D.M."/>
            <person name="Poirier C."/>
            <person name="Hehenberger E."/>
            <person name="Jimenez V."/>
            <person name="Swalwell J.E."/>
            <person name="Santoro A.E."/>
            <person name="Worden A.Z."/>
        </authorList>
    </citation>
    <scope>NUCLEOTIDE SEQUENCE</scope>
    <source>
        <strain evidence="2">MPacV-611</strain>
    </source>
</reference>
<dbReference type="PANTHER" id="PTHR48174">
    <property type="entry name" value="DUF946 FAMILY PROTEIN"/>
    <property type="match status" value="1"/>
</dbReference>
<dbReference type="InterPro" id="IPR009291">
    <property type="entry name" value="Vps62"/>
</dbReference>
<accession>A0A5J6VM66</accession>
<name>A0A5J6VM66_9VIRU</name>
<keyword evidence="1" id="KW-0812">Transmembrane</keyword>